<organism evidence="2 3">
    <name type="scientific">Sutcliffiella cohnii</name>
    <dbReference type="NCBI Taxonomy" id="33932"/>
    <lineage>
        <taxon>Bacteria</taxon>
        <taxon>Bacillati</taxon>
        <taxon>Bacillota</taxon>
        <taxon>Bacilli</taxon>
        <taxon>Bacillales</taxon>
        <taxon>Bacillaceae</taxon>
        <taxon>Sutcliffiella</taxon>
    </lineage>
</organism>
<dbReference type="STRING" id="1314751.GCA_001591425_00622"/>
<evidence type="ECO:0000256" key="1">
    <source>
        <dbReference type="ARBA" id="ARBA00023125"/>
    </source>
</evidence>
<reference evidence="2 3" key="1">
    <citation type="submission" date="2016-12" db="EMBL/GenBank/DDBJ databases">
        <title>The whole genome sequencing and assembly of Bacillus cohnii DSM 6307T strain.</title>
        <authorList>
            <person name="Lee Y.-J."/>
            <person name="Yi H."/>
            <person name="Bahn Y.-S."/>
            <person name="Kim J.F."/>
            <person name="Lee D.-W."/>
        </authorList>
    </citation>
    <scope>NUCLEOTIDE SEQUENCE [LARGE SCALE GENOMIC DNA]</scope>
    <source>
        <strain evidence="2 3">DSM 6307</strain>
    </source>
</reference>
<protein>
    <submittedName>
        <fullName evidence="2">Transposase</fullName>
    </submittedName>
</protein>
<dbReference type="GO" id="GO:0003677">
    <property type="term" value="F:DNA binding"/>
    <property type="evidence" value="ECO:0007669"/>
    <property type="project" value="UniProtKB-KW"/>
</dbReference>
<dbReference type="NCBIfam" id="NF040570">
    <property type="entry name" value="guided_TnpB"/>
    <property type="match status" value="1"/>
</dbReference>
<dbReference type="Proteomes" id="UP000215224">
    <property type="component" value="Chromosome"/>
</dbReference>
<sequence length="453" mass="53020">MIMAKTLRHKITNHSRIFDPTLNIYNEALAFIINVIDNEFDDLSDISTKSIVSAVEKLIHTTKSNPLPKYKEFNQRFYKFPSYFRRSAIATAFGKVKSYRSNYKNWLKEKEITLSEGKRFNKRPPRLQLEHKEFPVFYKTNMFQRTSDTTARIKVFHHNDWVWVDIEFRKQDLYKRDVWSWKEHNPKLVKVGKKYFLNISYSNRVALSKTEINSQKVCAVDLGITNSAVCSIVDAKGTVLARKFINQAKEKDRLYRMTNKLRKVQRESGWAAAPNYWRQIHGLQKHIINHTCHEIVKFAKENKCEVIVFEYLNKMRVPKGFWGAKKLRFKLRYWRKTAIQNKVKEMANYVGIRISRVNPRNTSALAFDGSGKVERNDKKDLAVFTTGKVYHADLSASYNIAARYFIRAYQKSLPEKVWLSLQAKVPVLANRTNQTLSSFISLTKAMEAPAVTY</sequence>
<dbReference type="AlphaFoldDB" id="A0A223KP59"/>
<gene>
    <name evidence="2" type="ORF">BC6307_08320</name>
</gene>
<evidence type="ECO:0000313" key="2">
    <source>
        <dbReference type="EMBL" id="AST91281.1"/>
    </source>
</evidence>
<dbReference type="KEGG" id="bcoh:BC6307_08320"/>
<dbReference type="EMBL" id="CP018866">
    <property type="protein sequence ID" value="AST91281.1"/>
    <property type="molecule type" value="Genomic_DNA"/>
</dbReference>
<dbReference type="RefSeq" id="WP_066411933.1">
    <property type="nucleotide sequence ID" value="NZ_CP018866.1"/>
</dbReference>
<dbReference type="NCBIfam" id="TIGR01766">
    <property type="entry name" value="IS200/IS605 family accessory protein TnpB-like domain"/>
    <property type="match status" value="1"/>
</dbReference>
<keyword evidence="1" id="KW-0238">DNA-binding</keyword>
<proteinExistence type="predicted"/>
<evidence type="ECO:0000313" key="3">
    <source>
        <dbReference type="Proteomes" id="UP000215224"/>
    </source>
</evidence>
<name>A0A223KP59_9BACI</name>
<keyword evidence="3" id="KW-1185">Reference proteome</keyword>
<accession>A0A223KP59</accession>
<dbReference type="InterPro" id="IPR010095">
    <property type="entry name" value="Cas12f1-like_TNB"/>
</dbReference>